<dbReference type="Pfam" id="PF21716">
    <property type="entry name" value="dnstrm_HI1420"/>
    <property type="match status" value="1"/>
</dbReference>
<evidence type="ECO:0000313" key="2">
    <source>
        <dbReference type="Proteomes" id="UP000053176"/>
    </source>
</evidence>
<dbReference type="PANTHER" id="PTHR40275:SF1">
    <property type="entry name" value="SSL7038 PROTEIN"/>
    <property type="match status" value="1"/>
</dbReference>
<dbReference type="GO" id="GO:0003677">
    <property type="term" value="F:DNA binding"/>
    <property type="evidence" value="ECO:0007669"/>
    <property type="project" value="InterPro"/>
</dbReference>
<dbReference type="OrthoDB" id="9798416at2"/>
<proteinExistence type="predicted"/>
<accession>A0A101KUK4</accession>
<evidence type="ECO:0000313" key="1">
    <source>
        <dbReference type="EMBL" id="KUM27104.1"/>
    </source>
</evidence>
<reference evidence="1 2" key="1">
    <citation type="submission" date="2015-12" db="EMBL/GenBank/DDBJ databases">
        <title>Draft genome sequence of Mesorhizobium sp. UFLA 01-765, a multitolerant efficient symbiont and plant-growth promoting strain isolated from Zn-mining soil using Leucaena leucocephala as a trap plant.</title>
        <authorList>
            <person name="Rangel W.M."/>
            <person name="Thijs S."/>
            <person name="Longatti S.M."/>
            <person name="Moreira F.M."/>
            <person name="Weyens N."/>
            <person name="Vangronsveld J."/>
            <person name="Van Hamme J.D."/>
            <person name="Bottos E.M."/>
            <person name="Rineau F."/>
        </authorList>
    </citation>
    <scope>NUCLEOTIDE SEQUENCE [LARGE SCALE GENOMIC DNA]</scope>
    <source>
        <strain evidence="1 2">UFLA 01-765</strain>
    </source>
</reference>
<sequence length="104" mass="10792">MTLKTTPFDAAEYFDDAESQAELLADAFESGDATYIAHALGVIARARGMTAVAKDAGVTREALYKALSETGDPRLSTLLGVTKALGLQLYAKPADPGSLDAGNA</sequence>
<name>A0A101KUK4_RHILI</name>
<dbReference type="NCBIfam" id="TIGR02684">
    <property type="entry name" value="dnstrm_HI1420"/>
    <property type="match status" value="1"/>
</dbReference>
<dbReference type="InterPro" id="IPR014057">
    <property type="entry name" value="HI1420"/>
</dbReference>
<dbReference type="SUPFAM" id="SSF47413">
    <property type="entry name" value="lambda repressor-like DNA-binding domains"/>
    <property type="match status" value="1"/>
</dbReference>
<comment type="caution">
    <text evidence="1">The sequence shown here is derived from an EMBL/GenBank/DDBJ whole genome shotgun (WGS) entry which is preliminary data.</text>
</comment>
<organism evidence="1 2">
    <name type="scientific">Rhizobium loti</name>
    <name type="common">Mesorhizobium loti</name>
    <dbReference type="NCBI Taxonomy" id="381"/>
    <lineage>
        <taxon>Bacteria</taxon>
        <taxon>Pseudomonadati</taxon>
        <taxon>Pseudomonadota</taxon>
        <taxon>Alphaproteobacteria</taxon>
        <taxon>Hyphomicrobiales</taxon>
        <taxon>Phyllobacteriaceae</taxon>
        <taxon>Mesorhizobium</taxon>
    </lineage>
</organism>
<dbReference type="AlphaFoldDB" id="A0A101KUK4"/>
<dbReference type="InterPro" id="IPR010982">
    <property type="entry name" value="Lambda_DNA-bd_dom_sf"/>
</dbReference>
<gene>
    <name evidence="1" type="ORF">AU467_18040</name>
</gene>
<dbReference type="Proteomes" id="UP000053176">
    <property type="component" value="Unassembled WGS sequence"/>
</dbReference>
<protein>
    <submittedName>
        <fullName evidence="1">Addiction module antitoxin</fullName>
    </submittedName>
</protein>
<dbReference type="EMBL" id="LPWA01000099">
    <property type="protein sequence ID" value="KUM27104.1"/>
    <property type="molecule type" value="Genomic_DNA"/>
</dbReference>
<dbReference type="PANTHER" id="PTHR40275">
    <property type="entry name" value="SSL7038 PROTEIN"/>
    <property type="match status" value="1"/>
</dbReference>